<dbReference type="RefSeq" id="XP_028153412.1">
    <property type="nucleotide sequence ID" value="XM_028297611.1"/>
</dbReference>
<feature type="coiled-coil region" evidence="1">
    <location>
        <begin position="23"/>
        <end position="50"/>
    </location>
</feature>
<reference evidence="2 3" key="1">
    <citation type="submission" date="2025-04" db="UniProtKB">
        <authorList>
            <consortium name="RefSeq"/>
        </authorList>
    </citation>
    <scope>IDENTIFICATION</scope>
    <source>
        <tissue evidence="2 3">Whole insect</tissue>
    </source>
</reference>
<evidence type="ECO:0000313" key="2">
    <source>
        <dbReference type="RefSeq" id="XP_028153410.1"/>
    </source>
</evidence>
<proteinExistence type="predicted"/>
<name>A0A6P7H4F1_DIAVI</name>
<accession>A0A6P7H4F1</accession>
<gene>
    <name evidence="2 3" type="primary">LOC114346868</name>
</gene>
<protein>
    <submittedName>
        <fullName evidence="2">Uncharacterized protein LOC114346868 isoform X1</fullName>
    </submittedName>
    <submittedName>
        <fullName evidence="3">Uncharacterized protein LOC114346868 isoform X2</fullName>
    </submittedName>
</protein>
<organism evidence="3">
    <name type="scientific">Diabrotica virgifera virgifera</name>
    <name type="common">western corn rootworm</name>
    <dbReference type="NCBI Taxonomy" id="50390"/>
    <lineage>
        <taxon>Eukaryota</taxon>
        <taxon>Metazoa</taxon>
        <taxon>Ecdysozoa</taxon>
        <taxon>Arthropoda</taxon>
        <taxon>Hexapoda</taxon>
        <taxon>Insecta</taxon>
        <taxon>Pterygota</taxon>
        <taxon>Neoptera</taxon>
        <taxon>Endopterygota</taxon>
        <taxon>Coleoptera</taxon>
        <taxon>Polyphaga</taxon>
        <taxon>Cucujiformia</taxon>
        <taxon>Chrysomeloidea</taxon>
        <taxon>Chrysomelidae</taxon>
        <taxon>Galerucinae</taxon>
        <taxon>Diabroticina</taxon>
        <taxon>Diabroticites</taxon>
        <taxon>Diabrotica</taxon>
    </lineage>
</organism>
<dbReference type="AlphaFoldDB" id="A0A6P7H4F1"/>
<evidence type="ECO:0000256" key="1">
    <source>
        <dbReference type="SAM" id="Coils"/>
    </source>
</evidence>
<evidence type="ECO:0000313" key="3">
    <source>
        <dbReference type="RefSeq" id="XP_028153412.1"/>
    </source>
</evidence>
<dbReference type="RefSeq" id="XP_028153410.1">
    <property type="nucleotide sequence ID" value="XM_028297609.1"/>
</dbReference>
<sequence>MDLKGRRLLKFYCEDCHSGIKLIPKLLVKIDKLEEEITELKNNIENIKIPSQCPDNEDLINEIMDRQRRASNIIIFNVNESKMKSNQERNNEDNNVVQDILQNFDIDKSKIKSFRVGKFQPEKIRPIKVILPSTENVKMILRNKELIKGPSVKIFSDQTNAQREYLNKLKLELKKMNDSGDNSKTIKFFNNKPTIVDKIHQKN</sequence>
<keyword evidence="1" id="KW-0175">Coiled coil</keyword>